<dbReference type="Proteomes" id="UP000298615">
    <property type="component" value="Chromosome"/>
</dbReference>
<dbReference type="Pfam" id="PF02583">
    <property type="entry name" value="Trns_repr_metal"/>
    <property type="match status" value="1"/>
</dbReference>
<evidence type="ECO:0000313" key="1">
    <source>
        <dbReference type="EMBL" id="QCI87265.1"/>
    </source>
</evidence>
<dbReference type="InterPro" id="IPR038390">
    <property type="entry name" value="Metal_Tscrpt_repr_sf"/>
</dbReference>
<dbReference type="KEGG" id="vao:FA707_10135"/>
<dbReference type="PANTHER" id="PTHR33677:SF5">
    <property type="entry name" value="TRANSCRIPTIONAL REPRESSOR FRMR"/>
    <property type="match status" value="1"/>
</dbReference>
<dbReference type="CDD" id="cd10155">
    <property type="entry name" value="BsYrkD-like_DUF156"/>
    <property type="match status" value="1"/>
</dbReference>
<proteinExistence type="predicted"/>
<dbReference type="OrthoDB" id="9798732at2"/>
<dbReference type="AlphaFoldDB" id="A0A4D7CSJ1"/>
<gene>
    <name evidence="1" type="ORF">FA707_10135</name>
</gene>
<sequence length="85" mass="9867">MKCDEKIMNRMKRAEGQMRGIQKMMEDGKECYDIMIQLSAVRSSIESVMGIMVAENMKDCFENPLEDPTEQAEKIEQAMKMIKKL</sequence>
<dbReference type="GO" id="GO:0003677">
    <property type="term" value="F:DNA binding"/>
    <property type="evidence" value="ECO:0007669"/>
    <property type="project" value="InterPro"/>
</dbReference>
<dbReference type="Gene3D" id="1.20.58.1000">
    <property type="entry name" value="Metal-sensitive repressor, helix protomer"/>
    <property type="match status" value="1"/>
</dbReference>
<dbReference type="PANTHER" id="PTHR33677">
    <property type="entry name" value="TRANSCRIPTIONAL REPRESSOR FRMR-RELATED"/>
    <property type="match status" value="1"/>
</dbReference>
<reference evidence="1 2" key="1">
    <citation type="submission" date="2019-04" db="EMBL/GenBank/DDBJ databases">
        <title>Vagococcus sp. nov., isolated from faeces of yaks (Bos grunniens).</title>
        <authorList>
            <person name="Ge Y."/>
        </authorList>
    </citation>
    <scope>NUCLEOTIDE SEQUENCE [LARGE SCALE GENOMIC DNA]</scope>
    <source>
        <strain evidence="1 2">MN-17</strain>
    </source>
</reference>
<accession>A0A4D7CSJ1</accession>
<dbReference type="GO" id="GO:0046872">
    <property type="term" value="F:metal ion binding"/>
    <property type="evidence" value="ECO:0007669"/>
    <property type="project" value="InterPro"/>
</dbReference>
<evidence type="ECO:0000313" key="2">
    <source>
        <dbReference type="Proteomes" id="UP000298615"/>
    </source>
</evidence>
<dbReference type="InterPro" id="IPR003735">
    <property type="entry name" value="Metal_Tscrpt_repr"/>
</dbReference>
<keyword evidence="2" id="KW-1185">Reference proteome</keyword>
<dbReference type="EMBL" id="CP039712">
    <property type="protein sequence ID" value="QCI87265.1"/>
    <property type="molecule type" value="Genomic_DNA"/>
</dbReference>
<dbReference type="GO" id="GO:0045892">
    <property type="term" value="P:negative regulation of DNA-templated transcription"/>
    <property type="evidence" value="ECO:0007669"/>
    <property type="project" value="UniProtKB-ARBA"/>
</dbReference>
<name>A0A4D7CSJ1_9ENTE</name>
<organism evidence="1 2">
    <name type="scientific">Vagococcus zengguangii</name>
    <dbReference type="NCBI Taxonomy" id="2571750"/>
    <lineage>
        <taxon>Bacteria</taxon>
        <taxon>Bacillati</taxon>
        <taxon>Bacillota</taxon>
        <taxon>Bacilli</taxon>
        <taxon>Lactobacillales</taxon>
        <taxon>Enterococcaceae</taxon>
        <taxon>Vagococcus</taxon>
    </lineage>
</organism>
<dbReference type="RefSeq" id="WP_136954087.1">
    <property type="nucleotide sequence ID" value="NZ_CP039712.1"/>
</dbReference>
<protein>
    <submittedName>
        <fullName evidence="1">Metal-sensitive transcriptional regulator</fullName>
    </submittedName>
</protein>